<accession>A0A165QN62</accession>
<gene>
    <name evidence="3" type="ORF">NEOLEDRAFT_635679</name>
</gene>
<protein>
    <submittedName>
        <fullName evidence="3">Uncharacterized protein</fullName>
    </submittedName>
</protein>
<name>A0A165QN62_9AGAM</name>
<evidence type="ECO:0000256" key="2">
    <source>
        <dbReference type="SAM" id="Phobius"/>
    </source>
</evidence>
<keyword evidence="4" id="KW-1185">Reference proteome</keyword>
<evidence type="ECO:0000313" key="3">
    <source>
        <dbReference type="EMBL" id="KZT22648.1"/>
    </source>
</evidence>
<feature type="region of interest" description="Disordered" evidence="1">
    <location>
        <begin position="109"/>
        <end position="134"/>
    </location>
</feature>
<keyword evidence="2" id="KW-1133">Transmembrane helix</keyword>
<sequence length="182" mass="21291">MEDIESHLRFWLDMSTAIVMHEQIQSRIQKYHIRLRSFCLKSELRTFSGIEKLRGDSELLDLSKKDHLALLEQLCDESAFRSIMEKIDARNHATLDAISILIQQRMSKFDSEDRRQRGLQRHERGPMPGPRSTADRRCNSVGWIILLLYAVYLILVLLALRYTSLHEWDGKTRKQDVIVVGI</sequence>
<keyword evidence="2" id="KW-0812">Transmembrane</keyword>
<dbReference type="InParanoid" id="A0A165QN62"/>
<organism evidence="3 4">
    <name type="scientific">Neolentinus lepideus HHB14362 ss-1</name>
    <dbReference type="NCBI Taxonomy" id="1314782"/>
    <lineage>
        <taxon>Eukaryota</taxon>
        <taxon>Fungi</taxon>
        <taxon>Dikarya</taxon>
        <taxon>Basidiomycota</taxon>
        <taxon>Agaricomycotina</taxon>
        <taxon>Agaricomycetes</taxon>
        <taxon>Gloeophyllales</taxon>
        <taxon>Gloeophyllaceae</taxon>
        <taxon>Neolentinus</taxon>
    </lineage>
</organism>
<evidence type="ECO:0000256" key="1">
    <source>
        <dbReference type="SAM" id="MobiDB-lite"/>
    </source>
</evidence>
<feature type="compositionally biased region" description="Basic and acidic residues" evidence="1">
    <location>
        <begin position="109"/>
        <end position="125"/>
    </location>
</feature>
<evidence type="ECO:0000313" key="4">
    <source>
        <dbReference type="Proteomes" id="UP000076761"/>
    </source>
</evidence>
<feature type="transmembrane region" description="Helical" evidence="2">
    <location>
        <begin position="141"/>
        <end position="163"/>
    </location>
</feature>
<dbReference type="Proteomes" id="UP000076761">
    <property type="component" value="Unassembled WGS sequence"/>
</dbReference>
<proteinExistence type="predicted"/>
<keyword evidence="2" id="KW-0472">Membrane</keyword>
<dbReference type="AlphaFoldDB" id="A0A165QN62"/>
<reference evidence="3 4" key="1">
    <citation type="journal article" date="2016" name="Mol. Biol. Evol.">
        <title>Comparative Genomics of Early-Diverging Mushroom-Forming Fungi Provides Insights into the Origins of Lignocellulose Decay Capabilities.</title>
        <authorList>
            <person name="Nagy L.G."/>
            <person name="Riley R."/>
            <person name="Tritt A."/>
            <person name="Adam C."/>
            <person name="Daum C."/>
            <person name="Floudas D."/>
            <person name="Sun H."/>
            <person name="Yadav J.S."/>
            <person name="Pangilinan J."/>
            <person name="Larsson K.H."/>
            <person name="Matsuura K."/>
            <person name="Barry K."/>
            <person name="Labutti K."/>
            <person name="Kuo R."/>
            <person name="Ohm R.A."/>
            <person name="Bhattacharya S.S."/>
            <person name="Shirouzu T."/>
            <person name="Yoshinaga Y."/>
            <person name="Martin F.M."/>
            <person name="Grigoriev I.V."/>
            <person name="Hibbett D.S."/>
        </authorList>
    </citation>
    <scope>NUCLEOTIDE SEQUENCE [LARGE SCALE GENOMIC DNA]</scope>
    <source>
        <strain evidence="3 4">HHB14362 ss-1</strain>
    </source>
</reference>
<dbReference type="EMBL" id="KV425593">
    <property type="protein sequence ID" value="KZT22648.1"/>
    <property type="molecule type" value="Genomic_DNA"/>
</dbReference>